<evidence type="ECO:0000256" key="6">
    <source>
        <dbReference type="ARBA" id="ARBA00023136"/>
    </source>
</evidence>
<accession>A0ABU2LIU2</accession>
<name>A0ABU2LIU2_9ACTN</name>
<feature type="domain" description="ABC transmembrane type-1" evidence="9">
    <location>
        <begin position="115"/>
        <end position="308"/>
    </location>
</feature>
<comment type="subcellular location">
    <subcellularLocation>
        <location evidence="1 7">Cell membrane</location>
        <topology evidence="1 7">Multi-pass membrane protein</topology>
    </subcellularLocation>
</comment>
<comment type="similarity">
    <text evidence="7">Belongs to the binding-protein-dependent transport system permease family.</text>
</comment>
<feature type="compositionally biased region" description="Low complexity" evidence="8">
    <location>
        <begin position="1"/>
        <end position="12"/>
    </location>
</feature>
<evidence type="ECO:0000313" key="11">
    <source>
        <dbReference type="Proteomes" id="UP001183420"/>
    </source>
</evidence>
<comment type="caution">
    <text evidence="10">The sequence shown here is derived from an EMBL/GenBank/DDBJ whole genome shotgun (WGS) entry which is preliminary data.</text>
</comment>
<gene>
    <name evidence="10" type="ORF">RNC47_03960</name>
</gene>
<evidence type="ECO:0000256" key="3">
    <source>
        <dbReference type="ARBA" id="ARBA00022475"/>
    </source>
</evidence>
<sequence>MTATGQTQLTAPAPTPPADSRRTPPARTRRGRRTDPGDELPVGTRQSRLSRLLVLVGLGALVLYSVAPVWWLVVSATKDQRDLLYTNGLWFGDFNLFRNIEQVFTYNDGIYLRWLLNSLMYASVGGLVSTLVALAAGYSLSRFQFPGRGLLLGAVIGSFLIPYAMLTMPLYLLFSRIGLVDTVWAVLIPSFISPFAVYLAKVYTDGAVPEEIIEAARIDGAGELRIFFQIVVRLMSTGGATVFLLSFVQVWNQFFLPLTMLRGEEKWSLNLGLYFWNSKRDEAGVDLTALVLTGALLSVIPLVVFMVSMQRYWRTGVTLGALK</sequence>
<evidence type="ECO:0000256" key="2">
    <source>
        <dbReference type="ARBA" id="ARBA00022448"/>
    </source>
</evidence>
<dbReference type="EMBL" id="JAVREM010000002">
    <property type="protein sequence ID" value="MDT0317492.1"/>
    <property type="molecule type" value="Genomic_DNA"/>
</dbReference>
<keyword evidence="5 7" id="KW-1133">Transmembrane helix</keyword>
<evidence type="ECO:0000256" key="8">
    <source>
        <dbReference type="SAM" id="MobiDB-lite"/>
    </source>
</evidence>
<reference evidence="11" key="1">
    <citation type="submission" date="2023-07" db="EMBL/GenBank/DDBJ databases">
        <title>30 novel species of actinomycetes from the DSMZ collection.</title>
        <authorList>
            <person name="Nouioui I."/>
        </authorList>
    </citation>
    <scope>NUCLEOTIDE SEQUENCE [LARGE SCALE GENOMIC DNA]</scope>
    <source>
        <strain evidence="11">DSM 44918</strain>
    </source>
</reference>
<feature type="transmembrane region" description="Helical" evidence="7">
    <location>
        <begin position="119"/>
        <end position="138"/>
    </location>
</feature>
<dbReference type="Pfam" id="PF00528">
    <property type="entry name" value="BPD_transp_1"/>
    <property type="match status" value="1"/>
</dbReference>
<dbReference type="PANTHER" id="PTHR43744">
    <property type="entry name" value="ABC TRANSPORTER PERMEASE PROTEIN MG189-RELATED-RELATED"/>
    <property type="match status" value="1"/>
</dbReference>
<dbReference type="InterPro" id="IPR035906">
    <property type="entry name" value="MetI-like_sf"/>
</dbReference>
<dbReference type="CDD" id="cd06261">
    <property type="entry name" value="TM_PBP2"/>
    <property type="match status" value="1"/>
</dbReference>
<feature type="transmembrane region" description="Helical" evidence="7">
    <location>
        <begin position="150"/>
        <end position="171"/>
    </location>
</feature>
<evidence type="ECO:0000256" key="5">
    <source>
        <dbReference type="ARBA" id="ARBA00022989"/>
    </source>
</evidence>
<keyword evidence="3" id="KW-1003">Cell membrane</keyword>
<proteinExistence type="inferred from homology"/>
<evidence type="ECO:0000259" key="9">
    <source>
        <dbReference type="PROSITE" id="PS50928"/>
    </source>
</evidence>
<keyword evidence="11" id="KW-1185">Reference proteome</keyword>
<evidence type="ECO:0000256" key="7">
    <source>
        <dbReference type="RuleBase" id="RU363032"/>
    </source>
</evidence>
<feature type="transmembrane region" description="Helical" evidence="7">
    <location>
        <begin position="52"/>
        <end position="73"/>
    </location>
</feature>
<dbReference type="RefSeq" id="WP_311595510.1">
    <property type="nucleotide sequence ID" value="NZ_JAVREM010000002.1"/>
</dbReference>
<dbReference type="PROSITE" id="PS50928">
    <property type="entry name" value="ABC_TM1"/>
    <property type="match status" value="1"/>
</dbReference>
<organism evidence="10 11">
    <name type="scientific">Streptomyces millisiae</name>
    <dbReference type="NCBI Taxonomy" id="3075542"/>
    <lineage>
        <taxon>Bacteria</taxon>
        <taxon>Bacillati</taxon>
        <taxon>Actinomycetota</taxon>
        <taxon>Actinomycetes</taxon>
        <taxon>Kitasatosporales</taxon>
        <taxon>Streptomycetaceae</taxon>
        <taxon>Streptomyces</taxon>
    </lineage>
</organism>
<evidence type="ECO:0000256" key="4">
    <source>
        <dbReference type="ARBA" id="ARBA00022692"/>
    </source>
</evidence>
<keyword evidence="4 7" id="KW-0812">Transmembrane</keyword>
<dbReference type="Gene3D" id="1.10.3720.10">
    <property type="entry name" value="MetI-like"/>
    <property type="match status" value="1"/>
</dbReference>
<dbReference type="SUPFAM" id="SSF161098">
    <property type="entry name" value="MetI-like"/>
    <property type="match status" value="1"/>
</dbReference>
<protein>
    <submittedName>
        <fullName evidence="10">Carbohydrate ABC transporter permease</fullName>
    </submittedName>
</protein>
<dbReference type="InterPro" id="IPR000515">
    <property type="entry name" value="MetI-like"/>
</dbReference>
<keyword evidence="6 7" id="KW-0472">Membrane</keyword>
<dbReference type="PANTHER" id="PTHR43744:SF12">
    <property type="entry name" value="ABC TRANSPORTER PERMEASE PROTEIN MG189-RELATED"/>
    <property type="match status" value="1"/>
</dbReference>
<feature type="transmembrane region" description="Helical" evidence="7">
    <location>
        <begin position="287"/>
        <end position="307"/>
    </location>
</feature>
<evidence type="ECO:0000313" key="10">
    <source>
        <dbReference type="EMBL" id="MDT0317492.1"/>
    </source>
</evidence>
<feature type="region of interest" description="Disordered" evidence="8">
    <location>
        <begin position="1"/>
        <end position="43"/>
    </location>
</feature>
<feature type="transmembrane region" description="Helical" evidence="7">
    <location>
        <begin position="224"/>
        <end position="251"/>
    </location>
</feature>
<dbReference type="Proteomes" id="UP001183420">
    <property type="component" value="Unassembled WGS sequence"/>
</dbReference>
<feature type="transmembrane region" description="Helical" evidence="7">
    <location>
        <begin position="183"/>
        <end position="203"/>
    </location>
</feature>
<keyword evidence="2 7" id="KW-0813">Transport</keyword>
<evidence type="ECO:0000256" key="1">
    <source>
        <dbReference type="ARBA" id="ARBA00004651"/>
    </source>
</evidence>